<reference evidence="1 2" key="1">
    <citation type="submission" date="2012-09" db="EMBL/GenBank/DDBJ databases">
        <title>Draft Genome Sequences of 6 Strains from Genus Thauera.</title>
        <authorList>
            <person name="Liu B."/>
            <person name="Shapleigh J.P."/>
            <person name="Frostegard A.H."/>
        </authorList>
    </citation>
    <scope>NUCLEOTIDE SEQUENCE [LARGE SCALE GENOMIC DNA]</scope>
    <source>
        <strain evidence="1 2">B4P</strain>
    </source>
</reference>
<keyword evidence="2" id="KW-1185">Reference proteome</keyword>
<sequence>MANLRAINPKLLEEELSPFIELEEGIRWLPLPADAAELETWRLPEAWLPALSGESCASEKVAALWVGLKSLLPRTLAVFAEKLYGLALLRTQERGLSLVYVFNDDGDLSAQRGFAPPPALPKVAGRFPVDLAPFYRVHDGLVNFMSEDGGPLPIAEWKTLVDPVSKQESLVKIAINGPDAFGFDISEDPVEAYAVWPEEEEVDLVEDPWAFLDELIAAPFEDE</sequence>
<dbReference type="RefSeq" id="WP_004367899.1">
    <property type="nucleotide sequence ID" value="NZ_AMXF01000132.1"/>
</dbReference>
<dbReference type="Proteomes" id="UP000013047">
    <property type="component" value="Unassembled WGS sequence"/>
</dbReference>
<evidence type="ECO:0000313" key="1">
    <source>
        <dbReference type="EMBL" id="ENO96155.1"/>
    </source>
</evidence>
<dbReference type="OrthoDB" id="9852902at2"/>
<name>N6YX38_9RHOO</name>
<dbReference type="AlphaFoldDB" id="N6YX38"/>
<organism evidence="1 2">
    <name type="scientific">Thauera phenylacetica B4P</name>
    <dbReference type="NCBI Taxonomy" id="1234382"/>
    <lineage>
        <taxon>Bacteria</taxon>
        <taxon>Pseudomonadati</taxon>
        <taxon>Pseudomonadota</taxon>
        <taxon>Betaproteobacteria</taxon>
        <taxon>Rhodocyclales</taxon>
        <taxon>Zoogloeaceae</taxon>
        <taxon>Thauera</taxon>
    </lineage>
</organism>
<protein>
    <submittedName>
        <fullName evidence="1">Uncharacterized protein</fullName>
    </submittedName>
</protein>
<comment type="caution">
    <text evidence="1">The sequence shown here is derived from an EMBL/GenBank/DDBJ whole genome shotgun (WGS) entry which is preliminary data.</text>
</comment>
<accession>N6YX38</accession>
<evidence type="ECO:0000313" key="2">
    <source>
        <dbReference type="Proteomes" id="UP000013047"/>
    </source>
</evidence>
<gene>
    <name evidence="1" type="ORF">C667_15349</name>
</gene>
<proteinExistence type="predicted"/>
<dbReference type="EMBL" id="AMXF01000132">
    <property type="protein sequence ID" value="ENO96155.1"/>
    <property type="molecule type" value="Genomic_DNA"/>
</dbReference>